<organism evidence="1 2">
    <name type="scientific">Paenibacillus psychroresistens</name>
    <dbReference type="NCBI Taxonomy" id="1778678"/>
    <lineage>
        <taxon>Bacteria</taxon>
        <taxon>Bacillati</taxon>
        <taxon>Bacillota</taxon>
        <taxon>Bacilli</taxon>
        <taxon>Bacillales</taxon>
        <taxon>Paenibacillaceae</taxon>
        <taxon>Paenibacillus</taxon>
    </lineage>
</organism>
<name>A0A6B8RWJ4_9BACL</name>
<reference evidence="2" key="1">
    <citation type="submission" date="2018-11" db="EMBL/GenBank/DDBJ databases">
        <title>Complete genome sequence of Paenibacillus sp. ML311-T8.</title>
        <authorList>
            <person name="Nam Y.-D."/>
            <person name="Kang J."/>
            <person name="Chung W.-H."/>
            <person name="Park Y.S."/>
        </authorList>
    </citation>
    <scope>NUCLEOTIDE SEQUENCE [LARGE SCALE GENOMIC DNA]</scope>
    <source>
        <strain evidence="2">ML311-T8</strain>
    </source>
</reference>
<proteinExistence type="predicted"/>
<dbReference type="InterPro" id="IPR032466">
    <property type="entry name" value="Metal_Hydrolase"/>
</dbReference>
<dbReference type="AlphaFoldDB" id="A0A6B8RWJ4"/>
<dbReference type="Gene3D" id="3.20.20.140">
    <property type="entry name" value="Metal-dependent hydrolases"/>
    <property type="match status" value="1"/>
</dbReference>
<accession>A0A6B8RWJ4</accession>
<keyword evidence="2" id="KW-1185">Reference proteome</keyword>
<evidence type="ECO:0000313" key="1">
    <source>
        <dbReference type="EMBL" id="QGR00050.1"/>
    </source>
</evidence>
<dbReference type="KEGG" id="ppsc:EHS13_11790"/>
<evidence type="ECO:0000313" key="2">
    <source>
        <dbReference type="Proteomes" id="UP000426246"/>
    </source>
</evidence>
<sequence length="361" mass="39820">MTSQDNNSKRATAPIVVLTEVSPSITATIAATDTIQETADPTPVIAVEKTLTELVEQYGKLNLSDAHNHDASDSGYLNMVETWKQDSVDRVIIFGDVSESSAMTTDRMAWEAYQGNPDFYIPYFSGFDLHDKSSLQVVRDNLEQGYFGLGEIAAASTNSPVLSMVEWKAEDPMDGFLPQIYDICAEYKAPILLHIDPPNGIVIDKLEEALIAHPDTIFIFAHANAFNSPENIQNLLEKHSNLYADFFAGFTDSNSASSNKLEDFIPVMKQFPNHFMLSTDSGFGLQSEETAIEGMYRLIDLLGDQDLAQKIAYDNLDAIIQKAPATKTQLDAIQKLSKKNGQTYDLKALTKFEAGKILVGV</sequence>
<dbReference type="OrthoDB" id="581098at2"/>
<gene>
    <name evidence="1" type="ORF">EHS13_11790</name>
</gene>
<dbReference type="EMBL" id="CP034235">
    <property type="protein sequence ID" value="QGR00050.1"/>
    <property type="molecule type" value="Genomic_DNA"/>
</dbReference>
<dbReference type="SUPFAM" id="SSF51556">
    <property type="entry name" value="Metallo-dependent hydrolases"/>
    <property type="match status" value="1"/>
</dbReference>
<protein>
    <submittedName>
        <fullName evidence="1">Uncharacterized protein</fullName>
    </submittedName>
</protein>
<dbReference type="Proteomes" id="UP000426246">
    <property type="component" value="Chromosome"/>
</dbReference>